<organism evidence="2 3">
    <name type="scientific">Oleiphilus messinensis</name>
    <dbReference type="NCBI Taxonomy" id="141451"/>
    <lineage>
        <taxon>Bacteria</taxon>
        <taxon>Pseudomonadati</taxon>
        <taxon>Pseudomonadota</taxon>
        <taxon>Gammaproteobacteria</taxon>
        <taxon>Oceanospirillales</taxon>
        <taxon>Oleiphilaceae</taxon>
        <taxon>Oleiphilus</taxon>
    </lineage>
</organism>
<accession>A0A1Y0I463</accession>
<dbReference type="SMART" id="SM00686">
    <property type="entry name" value="DM13"/>
    <property type="match status" value="1"/>
</dbReference>
<dbReference type="PROSITE" id="PS51549">
    <property type="entry name" value="DM13"/>
    <property type="match status" value="1"/>
</dbReference>
<protein>
    <recommendedName>
        <fullName evidence="1">DM13 domain-containing protein</fullName>
    </recommendedName>
</protein>
<proteinExistence type="predicted"/>
<dbReference type="PANTHER" id="PTHR47281">
    <property type="entry name" value="OS09G0557700 PROTEIN"/>
    <property type="match status" value="1"/>
</dbReference>
<feature type="domain" description="DM13" evidence="1">
    <location>
        <begin position="238"/>
        <end position="342"/>
    </location>
</feature>
<dbReference type="PANTHER" id="PTHR47281:SF1">
    <property type="entry name" value="OS09G0557700 PROTEIN"/>
    <property type="match status" value="1"/>
</dbReference>
<dbReference type="KEGG" id="ome:OLMES_0074"/>
<dbReference type="Proteomes" id="UP000196027">
    <property type="component" value="Chromosome"/>
</dbReference>
<evidence type="ECO:0000313" key="3">
    <source>
        <dbReference type="Proteomes" id="UP000196027"/>
    </source>
</evidence>
<sequence>MKLLLVNTLFDKPRTGLRVAGLVFPLALAACGGGSSSAPVEPNQGASMNPDAADMAEMEPAPEVLIGYFIDSAVSGLKYVTATQEGFTSAQGEFSYLGGEGVQFSIGDIALPPVLGAPEITPLTLVGTDNIQDTAVVNIARLLQTLDIDGNPDNGIEISAQAHELATGLSVEFDSLEFDQQVVNLVANSGSENVTLISAERAVAHLKDTLNIEDIDTDTDTDTDTEVDTECTKTHPMVGFTTELSMRAHNVSGTARIVDDCTIEIENFTYDGGGITDVFIYGGIDGNYFSAGFPIGNNLFGQRSRGETLTINFSDKTVLDRLNGISVWCVRAGVSFGDGIFAAP</sequence>
<name>A0A1Y0I463_9GAMM</name>
<dbReference type="InterPro" id="IPR045879">
    <property type="entry name" value="B561A"/>
</dbReference>
<evidence type="ECO:0000259" key="1">
    <source>
        <dbReference type="PROSITE" id="PS51549"/>
    </source>
</evidence>
<dbReference type="PROSITE" id="PS51257">
    <property type="entry name" value="PROKAR_LIPOPROTEIN"/>
    <property type="match status" value="1"/>
</dbReference>
<dbReference type="AlphaFoldDB" id="A0A1Y0I463"/>
<keyword evidence="3" id="KW-1185">Reference proteome</keyword>
<dbReference type="InterPro" id="IPR019545">
    <property type="entry name" value="DM13_domain"/>
</dbReference>
<dbReference type="RefSeq" id="WP_087459412.1">
    <property type="nucleotide sequence ID" value="NZ_CP021425.1"/>
</dbReference>
<gene>
    <name evidence="2" type="ORF">OLMES_0074</name>
</gene>
<dbReference type="EMBL" id="CP021425">
    <property type="protein sequence ID" value="ARU54183.1"/>
    <property type="molecule type" value="Genomic_DNA"/>
</dbReference>
<dbReference type="OrthoDB" id="5592990at2"/>
<evidence type="ECO:0000313" key="2">
    <source>
        <dbReference type="EMBL" id="ARU54183.1"/>
    </source>
</evidence>
<dbReference type="Pfam" id="PF10517">
    <property type="entry name" value="DM13"/>
    <property type="match status" value="1"/>
</dbReference>
<reference evidence="2 3" key="1">
    <citation type="submission" date="2017-05" db="EMBL/GenBank/DDBJ databases">
        <title>Genomic insights into alkan degradation activity of Oleiphilus messinensis.</title>
        <authorList>
            <person name="Kozyavkin S.A."/>
            <person name="Slesarev A.I."/>
            <person name="Golyshin P.N."/>
            <person name="Korzhenkov A."/>
            <person name="Golyshina O.N."/>
            <person name="Toshchakov S.V."/>
        </authorList>
    </citation>
    <scope>NUCLEOTIDE SEQUENCE [LARGE SCALE GENOMIC DNA]</scope>
    <source>
        <strain evidence="2 3">ME102</strain>
    </source>
</reference>